<evidence type="ECO:0000256" key="9">
    <source>
        <dbReference type="SAM" id="Coils"/>
    </source>
</evidence>
<dbReference type="InterPro" id="IPR047163">
    <property type="entry name" value="ASPP1/2"/>
</dbReference>
<feature type="compositionally biased region" description="Low complexity" evidence="10">
    <location>
        <begin position="139"/>
        <end position="154"/>
    </location>
</feature>
<dbReference type="Pfam" id="PF00018">
    <property type="entry name" value="SH3_1"/>
    <property type="match status" value="1"/>
</dbReference>
<keyword evidence="5 7" id="KW-0040">ANK repeat</keyword>
<keyword evidence="9" id="KW-0175">Coiled coil</keyword>
<evidence type="ECO:0000256" key="4">
    <source>
        <dbReference type="ARBA" id="ARBA00022737"/>
    </source>
</evidence>
<feature type="compositionally biased region" description="Polar residues" evidence="10">
    <location>
        <begin position="262"/>
        <end position="276"/>
    </location>
</feature>
<evidence type="ECO:0000256" key="3">
    <source>
        <dbReference type="ARBA" id="ARBA00022703"/>
    </source>
</evidence>
<proteinExistence type="predicted"/>
<dbReference type="PANTHER" id="PTHR24131:SF10">
    <property type="entry name" value="ANKYRIN-REPEAT, SH3-DOMAIN, AND PROLINE-RICH-REGION CONTAINING PROTEIN, ISOFORM B"/>
    <property type="match status" value="1"/>
</dbReference>
<comment type="caution">
    <text evidence="12">The sequence shown here is derived from an EMBL/GenBank/DDBJ whole genome shotgun (WGS) entry which is preliminary data.</text>
</comment>
<keyword evidence="4" id="KW-0677">Repeat</keyword>
<evidence type="ECO:0000313" key="12">
    <source>
        <dbReference type="EMBL" id="OQV17100.1"/>
    </source>
</evidence>
<gene>
    <name evidence="12" type="ORF">BV898_08816</name>
</gene>
<organism evidence="12 13">
    <name type="scientific">Hypsibius exemplaris</name>
    <name type="common">Freshwater tardigrade</name>
    <dbReference type="NCBI Taxonomy" id="2072580"/>
    <lineage>
        <taxon>Eukaryota</taxon>
        <taxon>Metazoa</taxon>
        <taxon>Ecdysozoa</taxon>
        <taxon>Tardigrada</taxon>
        <taxon>Eutardigrada</taxon>
        <taxon>Parachela</taxon>
        <taxon>Hypsibioidea</taxon>
        <taxon>Hypsibiidae</taxon>
        <taxon>Hypsibius</taxon>
    </lineage>
</organism>
<sequence length="642" mass="70696">MVESTSNNGLDHLSVEELTAISSRQSHHLRMQRQNVLSKEERLKNLIAQYHRHEQKLDNLKHIRATLQAQESRLRDLKQLKQQVDQQATVNNQLGDELEKSKSVFANREKELAEAVAKVDILTAQLDRGRTTPRPPPSTSTSTATSSNAASENAHSSFMAAEIDRLKQEQRYRSHIVQQQKRKIDDKDASLLQKTLERNQLDLRINEISDRLNKRKVQILSATSVPAANGGGAQKNGARPPLAASAGGRDPAKVATVEPYSQRLNNTENYDMNTKKFNGYDTPPEPGKDATPRSSLSESAPSAPAEMSAQPTPHTKEKAQQRIELILRETSNLPNLVTDTLMRDGNNADYLRSSGTPDTYSSSSDGPSVALPSVVSEPTPPKASHHHRSGGAGATLPGHQTRPKETASSSGSQVPVPSVKSGRRVKFDPQALLLDASLEGELELVVKTVQQVMDPSASNDEGITALHNAICAGHFAIVKFLVEYGCDVNAQDTDGWSPLHCAASCNNLSMCRFLIEHGACVYATTHSDHESASQKCEEDEADYEGCSQYLLETLHQLGRVNDGIVYAVYDYQAQNADELSFQCGEKMKVLRLSDDDETEWYWAERLSGLESAASAKTTPVCGYIPRNLLALYPRVRRTQRSK</sequence>
<evidence type="ECO:0000256" key="2">
    <source>
        <dbReference type="ARBA" id="ARBA00022443"/>
    </source>
</evidence>
<dbReference type="InterPro" id="IPR002110">
    <property type="entry name" value="Ankyrin_rpt"/>
</dbReference>
<dbReference type="PROSITE" id="PS50002">
    <property type="entry name" value="SH3"/>
    <property type="match status" value="1"/>
</dbReference>
<dbReference type="AlphaFoldDB" id="A0A1W0WPG5"/>
<feature type="region of interest" description="Disordered" evidence="10">
    <location>
        <begin position="124"/>
        <end position="154"/>
    </location>
</feature>
<dbReference type="SUPFAM" id="SSF48403">
    <property type="entry name" value="Ankyrin repeat"/>
    <property type="match status" value="1"/>
</dbReference>
<evidence type="ECO:0000256" key="1">
    <source>
        <dbReference type="ARBA" id="ARBA00004123"/>
    </source>
</evidence>
<evidence type="ECO:0000256" key="8">
    <source>
        <dbReference type="PROSITE-ProRule" id="PRU00192"/>
    </source>
</evidence>
<keyword evidence="2 8" id="KW-0728">SH3 domain</keyword>
<feature type="compositionally biased region" description="Low complexity" evidence="10">
    <location>
        <begin position="408"/>
        <end position="420"/>
    </location>
</feature>
<dbReference type="SMART" id="SM00326">
    <property type="entry name" value="SH3"/>
    <property type="match status" value="1"/>
</dbReference>
<keyword evidence="3" id="KW-0053">Apoptosis</keyword>
<dbReference type="Gene3D" id="1.25.40.20">
    <property type="entry name" value="Ankyrin repeat-containing domain"/>
    <property type="match status" value="1"/>
</dbReference>
<name>A0A1W0WPG5_HYPEX</name>
<comment type="subcellular location">
    <subcellularLocation>
        <location evidence="1">Nucleus</location>
    </subcellularLocation>
</comment>
<dbReference type="GO" id="GO:0042981">
    <property type="term" value="P:regulation of apoptotic process"/>
    <property type="evidence" value="ECO:0007669"/>
    <property type="project" value="InterPro"/>
</dbReference>
<dbReference type="InterPro" id="IPR036028">
    <property type="entry name" value="SH3-like_dom_sf"/>
</dbReference>
<dbReference type="InterPro" id="IPR036770">
    <property type="entry name" value="Ankyrin_rpt-contain_sf"/>
</dbReference>
<reference evidence="13" key="1">
    <citation type="submission" date="2017-01" db="EMBL/GenBank/DDBJ databases">
        <title>Comparative genomics of anhydrobiosis in the tardigrade Hypsibius dujardini.</title>
        <authorList>
            <person name="Yoshida Y."/>
            <person name="Koutsovoulos G."/>
            <person name="Laetsch D."/>
            <person name="Stevens L."/>
            <person name="Kumar S."/>
            <person name="Horikawa D."/>
            <person name="Ishino K."/>
            <person name="Komine S."/>
            <person name="Tomita M."/>
            <person name="Blaxter M."/>
            <person name="Arakawa K."/>
        </authorList>
    </citation>
    <scope>NUCLEOTIDE SEQUENCE [LARGE SCALE GENOMIC DNA]</scope>
    <source>
        <strain evidence="13">Z151</strain>
    </source>
</reference>
<evidence type="ECO:0000256" key="6">
    <source>
        <dbReference type="ARBA" id="ARBA00023242"/>
    </source>
</evidence>
<feature type="repeat" description="ANK" evidence="7">
    <location>
        <begin position="461"/>
        <end position="493"/>
    </location>
</feature>
<dbReference type="FunFam" id="1.25.40.20:FF:000008">
    <property type="entry name" value="Apoptosis-stimulating of p53 protein 2 isoform 1"/>
    <property type="match status" value="1"/>
</dbReference>
<evidence type="ECO:0000256" key="7">
    <source>
        <dbReference type="PROSITE-ProRule" id="PRU00023"/>
    </source>
</evidence>
<protein>
    <submittedName>
        <fullName evidence="12">Apoptosis-stimulating of p53 protein 2</fullName>
    </submittedName>
</protein>
<keyword evidence="13" id="KW-1185">Reference proteome</keyword>
<evidence type="ECO:0000256" key="5">
    <source>
        <dbReference type="ARBA" id="ARBA00023043"/>
    </source>
</evidence>
<dbReference type="GO" id="GO:0002039">
    <property type="term" value="F:p53 binding"/>
    <property type="evidence" value="ECO:0007669"/>
    <property type="project" value="InterPro"/>
</dbReference>
<dbReference type="EMBL" id="MTYJ01000066">
    <property type="protein sequence ID" value="OQV17100.1"/>
    <property type="molecule type" value="Genomic_DNA"/>
</dbReference>
<dbReference type="InterPro" id="IPR001452">
    <property type="entry name" value="SH3_domain"/>
</dbReference>
<dbReference type="PROSITE" id="PS50088">
    <property type="entry name" value="ANK_REPEAT"/>
    <property type="match status" value="2"/>
</dbReference>
<dbReference type="OrthoDB" id="10038642at2759"/>
<feature type="coiled-coil region" evidence="9">
    <location>
        <begin position="29"/>
        <end position="97"/>
    </location>
</feature>
<dbReference type="PROSITE" id="PS50297">
    <property type="entry name" value="ANK_REP_REGION"/>
    <property type="match status" value="2"/>
</dbReference>
<feature type="compositionally biased region" description="Low complexity" evidence="10">
    <location>
        <begin position="292"/>
        <end position="311"/>
    </location>
</feature>
<feature type="compositionally biased region" description="Low complexity" evidence="10">
    <location>
        <begin position="353"/>
        <end position="368"/>
    </location>
</feature>
<evidence type="ECO:0000259" key="11">
    <source>
        <dbReference type="PROSITE" id="PS50002"/>
    </source>
</evidence>
<feature type="repeat" description="ANK" evidence="7">
    <location>
        <begin position="494"/>
        <end position="526"/>
    </location>
</feature>
<feature type="region of interest" description="Disordered" evidence="10">
    <location>
        <begin position="348"/>
        <end position="421"/>
    </location>
</feature>
<dbReference type="PANTHER" id="PTHR24131">
    <property type="entry name" value="APOPTOSIS-STIMULATING OF P53 PROTEIN"/>
    <property type="match status" value="1"/>
</dbReference>
<dbReference type="Pfam" id="PF12796">
    <property type="entry name" value="Ank_2"/>
    <property type="match status" value="1"/>
</dbReference>
<dbReference type="Proteomes" id="UP000192578">
    <property type="component" value="Unassembled WGS sequence"/>
</dbReference>
<dbReference type="GO" id="GO:0005634">
    <property type="term" value="C:nucleus"/>
    <property type="evidence" value="ECO:0007669"/>
    <property type="project" value="UniProtKB-SubCell"/>
</dbReference>
<keyword evidence="6" id="KW-0539">Nucleus</keyword>
<feature type="domain" description="SH3" evidence="11">
    <location>
        <begin position="560"/>
        <end position="634"/>
    </location>
</feature>
<accession>A0A1W0WPG5</accession>
<dbReference type="SMART" id="SM00248">
    <property type="entry name" value="ANK"/>
    <property type="match status" value="2"/>
</dbReference>
<evidence type="ECO:0000256" key="10">
    <source>
        <dbReference type="SAM" id="MobiDB-lite"/>
    </source>
</evidence>
<dbReference type="GO" id="GO:0006915">
    <property type="term" value="P:apoptotic process"/>
    <property type="evidence" value="ECO:0007669"/>
    <property type="project" value="UniProtKB-KW"/>
</dbReference>
<evidence type="ECO:0000313" key="13">
    <source>
        <dbReference type="Proteomes" id="UP000192578"/>
    </source>
</evidence>
<feature type="region of interest" description="Disordered" evidence="10">
    <location>
        <begin position="226"/>
        <end position="319"/>
    </location>
</feature>
<dbReference type="SUPFAM" id="SSF50044">
    <property type="entry name" value="SH3-domain"/>
    <property type="match status" value="1"/>
</dbReference>